<name>A0ACB5T8Q3_AMBMO</name>
<comment type="caution">
    <text evidence="1">The sequence shown here is derived from an EMBL/GenBank/DDBJ whole genome shotgun (WGS) entry which is preliminary data.</text>
</comment>
<evidence type="ECO:0000313" key="1">
    <source>
        <dbReference type="EMBL" id="GME83771.1"/>
    </source>
</evidence>
<organism evidence="1 2">
    <name type="scientific">Ambrosiozyma monospora</name>
    <name type="common">Yeast</name>
    <name type="synonym">Endomycopsis monosporus</name>
    <dbReference type="NCBI Taxonomy" id="43982"/>
    <lineage>
        <taxon>Eukaryota</taxon>
        <taxon>Fungi</taxon>
        <taxon>Dikarya</taxon>
        <taxon>Ascomycota</taxon>
        <taxon>Saccharomycotina</taxon>
        <taxon>Pichiomycetes</taxon>
        <taxon>Pichiales</taxon>
        <taxon>Pichiaceae</taxon>
        <taxon>Ambrosiozyma</taxon>
    </lineage>
</organism>
<reference evidence="1" key="1">
    <citation type="submission" date="2023-04" db="EMBL/GenBank/DDBJ databases">
        <title>Ambrosiozyma monospora NBRC 10751.</title>
        <authorList>
            <person name="Ichikawa N."/>
            <person name="Sato H."/>
            <person name="Tonouchi N."/>
        </authorList>
    </citation>
    <scope>NUCLEOTIDE SEQUENCE</scope>
    <source>
        <strain evidence="1">NBRC 10751</strain>
    </source>
</reference>
<accession>A0ACB5T8Q3</accession>
<gene>
    <name evidence="1" type="ORF">Amon02_000639400</name>
</gene>
<sequence length="150" mass="17762">MKRFHFHTTCYLRERNYDWCDFEQLSLDKLACLDMPFFKCLGVLHSFDLKALPDSYDLYFSAPHELSGQLSSKLESLYLNLVEYDESFESFWKKFIFPLKNLFCLKVVLSEDPVIGFRKLQFPKRLNTIELSRSFASHTYIFESTSSFSS</sequence>
<proteinExistence type="predicted"/>
<evidence type="ECO:0000313" key="2">
    <source>
        <dbReference type="Proteomes" id="UP001165064"/>
    </source>
</evidence>
<keyword evidence="2" id="KW-1185">Reference proteome</keyword>
<dbReference type="Proteomes" id="UP001165064">
    <property type="component" value="Unassembled WGS sequence"/>
</dbReference>
<protein>
    <submittedName>
        <fullName evidence="1">Unnamed protein product</fullName>
    </submittedName>
</protein>
<dbReference type="EMBL" id="BSXS01004976">
    <property type="protein sequence ID" value="GME83771.1"/>
    <property type="molecule type" value="Genomic_DNA"/>
</dbReference>